<dbReference type="EMBL" id="MLQQ01000001">
    <property type="protein sequence ID" value="OIJ15624.1"/>
    <property type="molecule type" value="Genomic_DNA"/>
</dbReference>
<dbReference type="AlphaFoldDB" id="A0A1S2LTG7"/>
<reference evidence="1 2" key="1">
    <citation type="submission" date="2016-10" db="EMBL/GenBank/DDBJ databases">
        <title>Draft genome sequences of four alkaliphilic bacteria belonging to the Anaerobacillus genus.</title>
        <authorList>
            <person name="Bassil N.M."/>
            <person name="Lloyd J.R."/>
        </authorList>
    </citation>
    <scope>NUCLEOTIDE SEQUENCE [LARGE SCALE GENOMIC DNA]</scope>
    <source>
        <strain evidence="1 2">DSM 15340</strain>
    </source>
</reference>
<accession>A0A1S2LTG7</accession>
<gene>
    <name evidence="1" type="ORF">BKP35_01120</name>
</gene>
<organism evidence="1 2">
    <name type="scientific">Anaerobacillus arseniciselenatis</name>
    <dbReference type="NCBI Taxonomy" id="85682"/>
    <lineage>
        <taxon>Bacteria</taxon>
        <taxon>Bacillati</taxon>
        <taxon>Bacillota</taxon>
        <taxon>Bacilli</taxon>
        <taxon>Bacillales</taxon>
        <taxon>Bacillaceae</taxon>
        <taxon>Anaerobacillus</taxon>
    </lineage>
</organism>
<dbReference type="Proteomes" id="UP000180098">
    <property type="component" value="Unassembled WGS sequence"/>
</dbReference>
<protein>
    <submittedName>
        <fullName evidence="1">Uncharacterized protein</fullName>
    </submittedName>
</protein>
<evidence type="ECO:0000313" key="1">
    <source>
        <dbReference type="EMBL" id="OIJ15624.1"/>
    </source>
</evidence>
<proteinExistence type="predicted"/>
<dbReference type="RefSeq" id="WP_071311549.1">
    <property type="nucleotide sequence ID" value="NZ_MLQQ01000001.1"/>
</dbReference>
<dbReference type="OrthoDB" id="1848764at2"/>
<comment type="caution">
    <text evidence="1">The sequence shown here is derived from an EMBL/GenBank/DDBJ whole genome shotgun (WGS) entry which is preliminary data.</text>
</comment>
<sequence>MAVKRCVDCGKADKGVARQMKVSWKECPYCERALCSNCAYTQQQVFNWNGCKKWNVDYQFLNAN</sequence>
<keyword evidence="2" id="KW-1185">Reference proteome</keyword>
<evidence type="ECO:0000313" key="2">
    <source>
        <dbReference type="Proteomes" id="UP000180098"/>
    </source>
</evidence>
<name>A0A1S2LTG7_9BACI</name>